<protein>
    <submittedName>
        <fullName evidence="1">DUF3168 domain-containing protein</fullName>
    </submittedName>
</protein>
<dbReference type="Proteomes" id="UP000550508">
    <property type="component" value="Unassembled WGS sequence"/>
</dbReference>
<evidence type="ECO:0000313" key="1">
    <source>
        <dbReference type="EMBL" id="NTS30190.1"/>
    </source>
</evidence>
<reference evidence="1 2" key="1">
    <citation type="submission" date="2020-05" db="EMBL/GenBank/DDBJ databases">
        <authorList>
            <person name="Kim M.K."/>
        </authorList>
    </citation>
    <scope>NUCLEOTIDE SEQUENCE [LARGE SCALE GENOMIC DNA]</scope>
    <source>
        <strain evidence="1 2">BT25</strain>
    </source>
</reference>
<dbReference type="InterPro" id="IPR021508">
    <property type="entry name" value="Gp17-like"/>
</dbReference>
<dbReference type="RefSeq" id="WP_113282020.1">
    <property type="nucleotide sequence ID" value="NZ_JABUMX010000001.1"/>
</dbReference>
<dbReference type="Pfam" id="PF11367">
    <property type="entry name" value="Tail_completion_gp17"/>
    <property type="match status" value="1"/>
</dbReference>
<organism evidence="1 2">
    <name type="scientific">Phyllobacterium pellucidum</name>
    <dbReference type="NCBI Taxonomy" id="2740464"/>
    <lineage>
        <taxon>Bacteria</taxon>
        <taxon>Pseudomonadati</taxon>
        <taxon>Pseudomonadota</taxon>
        <taxon>Alphaproteobacteria</taxon>
        <taxon>Hyphomicrobiales</taxon>
        <taxon>Phyllobacteriaceae</taxon>
        <taxon>Phyllobacterium</taxon>
    </lineage>
</organism>
<gene>
    <name evidence="1" type="ORF">HQ945_02890</name>
</gene>
<keyword evidence="2" id="KW-1185">Reference proteome</keyword>
<dbReference type="Gene3D" id="3.30.2000.30">
    <property type="match status" value="1"/>
</dbReference>
<dbReference type="EMBL" id="JABUMX010000001">
    <property type="protein sequence ID" value="NTS30190.1"/>
    <property type="molecule type" value="Genomic_DNA"/>
</dbReference>
<comment type="caution">
    <text evidence="1">The sequence shown here is derived from an EMBL/GenBank/DDBJ whole genome shotgun (WGS) entry which is preliminary data.</text>
</comment>
<sequence length="135" mass="15099">MTSAGLELQKAVLILLKADPSLKNLIDSRVYDRVPAQAEFPYVTLGASTTYDWSTASERGSEHIFTLNVWDRASGRKSVMQIMHAIDRLLTGTQLTLTGHRLINLIPQSSLARPEDNRDGYLGVLRYRAVTEEQP</sequence>
<dbReference type="AlphaFoldDB" id="A0A849VQ22"/>
<name>A0A849VQ22_9HYPH</name>
<dbReference type="InterPro" id="IPR053745">
    <property type="entry name" value="Viral_Tail_Comp_sf"/>
</dbReference>
<evidence type="ECO:0000313" key="2">
    <source>
        <dbReference type="Proteomes" id="UP000550508"/>
    </source>
</evidence>
<proteinExistence type="predicted"/>
<accession>A0A849VQ22</accession>